<dbReference type="Pfam" id="PF07690">
    <property type="entry name" value="MFS_1"/>
    <property type="match status" value="1"/>
</dbReference>
<gene>
    <name evidence="10" type="ORF">ASPZODRAFT_156286</name>
</gene>
<proteinExistence type="inferred from homology"/>
<feature type="transmembrane region" description="Helical" evidence="8">
    <location>
        <begin position="353"/>
        <end position="374"/>
    </location>
</feature>
<evidence type="ECO:0000313" key="10">
    <source>
        <dbReference type="EMBL" id="OJJ51394.1"/>
    </source>
</evidence>
<protein>
    <recommendedName>
        <fullName evidence="9">Major facilitator superfamily (MFS) profile domain-containing protein</fullName>
    </recommendedName>
</protein>
<feature type="transmembrane region" description="Helical" evidence="8">
    <location>
        <begin position="386"/>
        <end position="407"/>
    </location>
</feature>
<dbReference type="AlphaFoldDB" id="A0A1L9SW74"/>
<feature type="transmembrane region" description="Helical" evidence="8">
    <location>
        <begin position="293"/>
        <end position="311"/>
    </location>
</feature>
<dbReference type="Proteomes" id="UP000184188">
    <property type="component" value="Unassembled WGS sequence"/>
</dbReference>
<reference evidence="11" key="1">
    <citation type="journal article" date="2017" name="Genome Biol.">
        <title>Comparative genomics reveals high biological diversity and specific adaptations in the industrially and medically important fungal genus Aspergillus.</title>
        <authorList>
            <person name="de Vries R.P."/>
            <person name="Riley R."/>
            <person name="Wiebenga A."/>
            <person name="Aguilar-Osorio G."/>
            <person name="Amillis S."/>
            <person name="Uchima C.A."/>
            <person name="Anderluh G."/>
            <person name="Asadollahi M."/>
            <person name="Askin M."/>
            <person name="Barry K."/>
            <person name="Battaglia E."/>
            <person name="Bayram O."/>
            <person name="Benocci T."/>
            <person name="Braus-Stromeyer S.A."/>
            <person name="Caldana C."/>
            <person name="Canovas D."/>
            <person name="Cerqueira G.C."/>
            <person name="Chen F."/>
            <person name="Chen W."/>
            <person name="Choi C."/>
            <person name="Clum A."/>
            <person name="Dos Santos R.A."/>
            <person name="Damasio A.R."/>
            <person name="Diallinas G."/>
            <person name="Emri T."/>
            <person name="Fekete E."/>
            <person name="Flipphi M."/>
            <person name="Freyberg S."/>
            <person name="Gallo A."/>
            <person name="Gournas C."/>
            <person name="Habgood R."/>
            <person name="Hainaut M."/>
            <person name="Harispe M.L."/>
            <person name="Henrissat B."/>
            <person name="Hilden K.S."/>
            <person name="Hope R."/>
            <person name="Hossain A."/>
            <person name="Karabika E."/>
            <person name="Karaffa L."/>
            <person name="Karanyi Z."/>
            <person name="Krasevec N."/>
            <person name="Kuo A."/>
            <person name="Kusch H."/>
            <person name="LaButti K."/>
            <person name="Lagendijk E.L."/>
            <person name="Lapidus A."/>
            <person name="Levasseur A."/>
            <person name="Lindquist E."/>
            <person name="Lipzen A."/>
            <person name="Logrieco A.F."/>
            <person name="MacCabe A."/>
            <person name="Maekelae M.R."/>
            <person name="Malavazi I."/>
            <person name="Melin P."/>
            <person name="Meyer V."/>
            <person name="Mielnichuk N."/>
            <person name="Miskei M."/>
            <person name="Molnar A.P."/>
            <person name="Mule G."/>
            <person name="Ngan C.Y."/>
            <person name="Orejas M."/>
            <person name="Orosz E."/>
            <person name="Ouedraogo J.P."/>
            <person name="Overkamp K.M."/>
            <person name="Park H.-S."/>
            <person name="Perrone G."/>
            <person name="Piumi F."/>
            <person name="Punt P.J."/>
            <person name="Ram A.F."/>
            <person name="Ramon A."/>
            <person name="Rauscher S."/>
            <person name="Record E."/>
            <person name="Riano-Pachon D.M."/>
            <person name="Robert V."/>
            <person name="Roehrig J."/>
            <person name="Ruller R."/>
            <person name="Salamov A."/>
            <person name="Salih N.S."/>
            <person name="Samson R.A."/>
            <person name="Sandor E."/>
            <person name="Sanguinetti M."/>
            <person name="Schuetze T."/>
            <person name="Sepcic K."/>
            <person name="Shelest E."/>
            <person name="Sherlock G."/>
            <person name="Sophianopoulou V."/>
            <person name="Squina F.M."/>
            <person name="Sun H."/>
            <person name="Susca A."/>
            <person name="Todd R.B."/>
            <person name="Tsang A."/>
            <person name="Unkles S.E."/>
            <person name="van de Wiele N."/>
            <person name="van Rossen-Uffink D."/>
            <person name="Oliveira J.V."/>
            <person name="Vesth T.C."/>
            <person name="Visser J."/>
            <person name="Yu J.-H."/>
            <person name="Zhou M."/>
            <person name="Andersen M.R."/>
            <person name="Archer D.B."/>
            <person name="Baker S.E."/>
            <person name="Benoit I."/>
            <person name="Brakhage A.A."/>
            <person name="Braus G.H."/>
            <person name="Fischer R."/>
            <person name="Frisvad J.C."/>
            <person name="Goldman G.H."/>
            <person name="Houbraken J."/>
            <person name="Oakley B."/>
            <person name="Pocsi I."/>
            <person name="Scazzocchio C."/>
            <person name="Seiboth B."/>
            <person name="vanKuyk P.A."/>
            <person name="Wortman J."/>
            <person name="Dyer P.S."/>
            <person name="Grigoriev I.V."/>
        </authorList>
    </citation>
    <scope>NUCLEOTIDE SEQUENCE [LARGE SCALE GENOMIC DNA]</scope>
    <source>
        <strain evidence="11">CBS 506.65</strain>
    </source>
</reference>
<keyword evidence="2" id="KW-0813">Transport</keyword>
<dbReference type="InterPro" id="IPR036259">
    <property type="entry name" value="MFS_trans_sf"/>
</dbReference>
<dbReference type="VEuPathDB" id="FungiDB:ASPZODRAFT_156286"/>
<feature type="transmembrane region" description="Helical" evidence="8">
    <location>
        <begin position="129"/>
        <end position="148"/>
    </location>
</feature>
<keyword evidence="5 8" id="KW-0472">Membrane</keyword>
<evidence type="ECO:0000256" key="6">
    <source>
        <dbReference type="ARBA" id="ARBA00037968"/>
    </source>
</evidence>
<dbReference type="PANTHER" id="PTHR43791:SF103">
    <property type="entry name" value="MAJOR FACILITATOR SUPERFAMILY (MFS) PROFILE DOMAIN-CONTAINING PROTEIN-RELATED"/>
    <property type="match status" value="1"/>
</dbReference>
<dbReference type="Gene3D" id="1.20.1250.20">
    <property type="entry name" value="MFS general substrate transporter like domains"/>
    <property type="match status" value="2"/>
</dbReference>
<feature type="transmembrane region" description="Helical" evidence="8">
    <location>
        <begin position="160"/>
        <end position="180"/>
    </location>
</feature>
<keyword evidence="4 8" id="KW-1133">Transmembrane helix</keyword>
<dbReference type="PROSITE" id="PS50850">
    <property type="entry name" value="MFS"/>
    <property type="match status" value="1"/>
</dbReference>
<evidence type="ECO:0000256" key="3">
    <source>
        <dbReference type="ARBA" id="ARBA00022692"/>
    </source>
</evidence>
<organism evidence="10 11">
    <name type="scientific">Penicilliopsis zonata CBS 506.65</name>
    <dbReference type="NCBI Taxonomy" id="1073090"/>
    <lineage>
        <taxon>Eukaryota</taxon>
        <taxon>Fungi</taxon>
        <taxon>Dikarya</taxon>
        <taxon>Ascomycota</taxon>
        <taxon>Pezizomycotina</taxon>
        <taxon>Eurotiomycetes</taxon>
        <taxon>Eurotiomycetidae</taxon>
        <taxon>Eurotiales</taxon>
        <taxon>Aspergillaceae</taxon>
        <taxon>Penicilliopsis</taxon>
    </lineage>
</organism>
<evidence type="ECO:0000259" key="9">
    <source>
        <dbReference type="PROSITE" id="PS50850"/>
    </source>
</evidence>
<dbReference type="GO" id="GO:0016020">
    <property type="term" value="C:membrane"/>
    <property type="evidence" value="ECO:0007669"/>
    <property type="project" value="UniProtKB-SubCell"/>
</dbReference>
<feature type="transmembrane region" description="Helical" evidence="8">
    <location>
        <begin position="323"/>
        <end position="341"/>
    </location>
</feature>
<feature type="transmembrane region" description="Helical" evidence="8">
    <location>
        <begin position="251"/>
        <end position="273"/>
    </location>
</feature>
<evidence type="ECO:0000256" key="7">
    <source>
        <dbReference type="SAM" id="MobiDB-lite"/>
    </source>
</evidence>
<dbReference type="SUPFAM" id="SSF103473">
    <property type="entry name" value="MFS general substrate transporter"/>
    <property type="match status" value="1"/>
</dbReference>
<dbReference type="RefSeq" id="XP_022585904.1">
    <property type="nucleotide sequence ID" value="XM_022726258.1"/>
</dbReference>
<accession>A0A1L9SW74</accession>
<evidence type="ECO:0000256" key="1">
    <source>
        <dbReference type="ARBA" id="ARBA00004141"/>
    </source>
</evidence>
<dbReference type="EMBL" id="KV878336">
    <property type="protein sequence ID" value="OJJ51394.1"/>
    <property type="molecule type" value="Genomic_DNA"/>
</dbReference>
<feature type="transmembrane region" description="Helical" evidence="8">
    <location>
        <begin position="44"/>
        <end position="62"/>
    </location>
</feature>
<feature type="domain" description="Major facilitator superfamily (MFS) profile" evidence="9">
    <location>
        <begin position="1"/>
        <end position="412"/>
    </location>
</feature>
<sequence>MPLLVVSYMLQYMDKVSLSNAMVMGITTDLGLHGTESSWLSSMFYLGYLAASYPVSILLVRFPLGRTLAVAIVLWGIVLACHAAASTFTGMMVTRTLLGVLESPISPGFTLITSMWYQPSEHAARHGLWYAGNSMGASVGSLIAFGCAHLQNGTLSRWQVLFLILGCMTVVWGAALLMLLPDSPLTAKFLRAEERLALEGRVQARQKTSKTNKWSRQQFWEALTDPKSWFLFWIEGTGCLTNGVLSNFSSLILASFGFTTLTTLLLNLPIYFFQFSVVLGSVWLAHRTPRSRIILTVVGNLVALIGAVVLLKLPSSNKGGRYVSLLLMNASINGFPLYLSLISSNVGGFTKRATVNAIFFVGYCAGNVAGPQLYIPAEAPKYTTAFTSMMVIFAVDAVLLLLFRVYLDQANKKRDREQGIYINPEPKDGEVINAAPSSGRGHDDLEIEEPADQTDWENRSFRYYL</sequence>
<evidence type="ECO:0000256" key="8">
    <source>
        <dbReference type="SAM" id="Phobius"/>
    </source>
</evidence>
<evidence type="ECO:0000256" key="2">
    <source>
        <dbReference type="ARBA" id="ARBA00022448"/>
    </source>
</evidence>
<keyword evidence="3 8" id="KW-0812">Transmembrane</keyword>
<keyword evidence="11" id="KW-1185">Reference proteome</keyword>
<evidence type="ECO:0000313" key="11">
    <source>
        <dbReference type="Proteomes" id="UP000184188"/>
    </source>
</evidence>
<feature type="transmembrane region" description="Helical" evidence="8">
    <location>
        <begin position="68"/>
        <end position="85"/>
    </location>
</feature>
<dbReference type="GeneID" id="34612722"/>
<comment type="similarity">
    <text evidence="6">Belongs to the major facilitator superfamily. Allantoate permease family.</text>
</comment>
<dbReference type="OrthoDB" id="6730379at2759"/>
<dbReference type="InterPro" id="IPR011701">
    <property type="entry name" value="MFS"/>
</dbReference>
<dbReference type="InterPro" id="IPR020846">
    <property type="entry name" value="MFS_dom"/>
</dbReference>
<dbReference type="PANTHER" id="PTHR43791">
    <property type="entry name" value="PERMEASE-RELATED"/>
    <property type="match status" value="1"/>
</dbReference>
<feature type="region of interest" description="Disordered" evidence="7">
    <location>
        <begin position="425"/>
        <end position="453"/>
    </location>
</feature>
<dbReference type="FunFam" id="1.20.1250.20:FF:000064">
    <property type="entry name" value="MFS allantoate transporter"/>
    <property type="match status" value="1"/>
</dbReference>
<evidence type="ECO:0000256" key="5">
    <source>
        <dbReference type="ARBA" id="ARBA00023136"/>
    </source>
</evidence>
<evidence type="ECO:0000256" key="4">
    <source>
        <dbReference type="ARBA" id="ARBA00022989"/>
    </source>
</evidence>
<comment type="subcellular location">
    <subcellularLocation>
        <location evidence="1">Membrane</location>
        <topology evidence="1">Multi-pass membrane protein</topology>
    </subcellularLocation>
</comment>
<dbReference type="GO" id="GO:0022857">
    <property type="term" value="F:transmembrane transporter activity"/>
    <property type="evidence" value="ECO:0007669"/>
    <property type="project" value="InterPro"/>
</dbReference>
<name>A0A1L9SW74_9EURO</name>
<dbReference type="STRING" id="1073090.A0A1L9SW74"/>